<dbReference type="PANTHER" id="PTHR44688:SF16">
    <property type="entry name" value="DNA-BINDING TRANSCRIPTIONAL ACTIVATOR DEVR_DOSR"/>
    <property type="match status" value="1"/>
</dbReference>
<dbReference type="PANTHER" id="PTHR44688">
    <property type="entry name" value="DNA-BINDING TRANSCRIPTIONAL ACTIVATOR DEVR_DOSR"/>
    <property type="match status" value="1"/>
</dbReference>
<dbReference type="OrthoDB" id="3197423at2"/>
<keyword evidence="1" id="KW-0805">Transcription regulation</keyword>
<sequence>MGESRIWPVMRRGTELAAIQATLTGRAGTCGALLLGDAGVGKTTLARMATQPQRTGAVWVAGTESAREVPLGVFAHLLDNPMPVDPVAMLANAFHAVRRGKLAVIGIDDVHLVDHLSATLVHQLAVEGSVRIVATARTGEPIPDTITALWKDGYLARLDVTPFTKGEAVELVETALGGRFEQLSADLMWEASSGNALFVRHLVEGALEAGTLRQVNDVWQLRGEAACASTQLAPLISSRLDRLPDAERRALHLLAVSEPVMLAVMSELVDTHTLERIERRGLIRIIDDTGTADVHFTHSVIGEVIRQDLGQVASRRLRAEVLTAMDLHPPQAPAQRLRRAQLALHADIKVDTEFLSCAAEDAIALMNIHLAERLARAAIGQGGGLVASELLARTLLWQGRASESEEILASFDPDTLSEFDLARWGMARIANLQWSIGDSKAAAEILAMLQQRVSHRRVRLVVDGLAAALAVLDNRLEEAAALADQVLADDTAPPIAVGWAVFGGAMAAALQGRTTDAARLAARGHAIYDKIDGLLRFLLALGEVRALTLAGDFAAAQARSGDIVRITSPSQFRARAMANVLAGTVELGRGQLRAAMGRLEETLATLTGETAAWNVPARLLLVQCYCGLGYVQLAAPLLAELHDIVGRGATMFEPPVRLAAAWFAAAEGYLSGAIATALRAADLAAESGQRAIELMALHAAARFGDKACLPRVVEVASAIGGPLAEVDAAHAIGLMNSDGAAVFSASQEFERIGALLSAADAAAQAAALFDAAGRRRNSLEAAAAADRLGKACGGLKTPALCATSQPLPLSPREREVAQLVARGLTNKEIAARLVVSTRTVEGHLYRIYVKLNVTDRDDLGRIIRGEGNGDAPG</sequence>
<dbReference type="SUPFAM" id="SSF52540">
    <property type="entry name" value="P-loop containing nucleoside triphosphate hydrolases"/>
    <property type="match status" value="1"/>
</dbReference>
<reference evidence="5 6" key="1">
    <citation type="submission" date="2017-07" db="EMBL/GenBank/DDBJ databases">
        <title>The new phylogeny of genus Mycobacterium.</title>
        <authorList>
            <person name="Tortoli E."/>
            <person name="Trovato A."/>
            <person name="Cirillo D.M."/>
        </authorList>
    </citation>
    <scope>NUCLEOTIDE SEQUENCE [LARGE SCALE GENOMIC DNA]</scope>
    <source>
        <strain evidence="5 6">ATCC 33027</strain>
    </source>
</reference>
<dbReference type="PRINTS" id="PR00038">
    <property type="entry name" value="HTHLUXR"/>
</dbReference>
<evidence type="ECO:0000256" key="1">
    <source>
        <dbReference type="ARBA" id="ARBA00023015"/>
    </source>
</evidence>
<dbReference type="InterPro" id="IPR000792">
    <property type="entry name" value="Tscrpt_reg_LuxR_C"/>
</dbReference>
<keyword evidence="3" id="KW-0804">Transcription</keyword>
<evidence type="ECO:0000259" key="4">
    <source>
        <dbReference type="PROSITE" id="PS50043"/>
    </source>
</evidence>
<dbReference type="Proteomes" id="UP000216063">
    <property type="component" value="Unassembled WGS sequence"/>
</dbReference>
<keyword evidence="2" id="KW-0238">DNA-binding</keyword>
<dbReference type="InterPro" id="IPR036388">
    <property type="entry name" value="WH-like_DNA-bd_sf"/>
</dbReference>
<comment type="caution">
    <text evidence="5">The sequence shown here is derived from an EMBL/GenBank/DDBJ whole genome shotgun (WGS) entry which is preliminary data.</text>
</comment>
<organism evidence="5 6">
    <name type="scientific">Mycolicibacterium sphagni</name>
    <dbReference type="NCBI Taxonomy" id="1786"/>
    <lineage>
        <taxon>Bacteria</taxon>
        <taxon>Bacillati</taxon>
        <taxon>Actinomycetota</taxon>
        <taxon>Actinomycetes</taxon>
        <taxon>Mycobacteriales</taxon>
        <taxon>Mycobacteriaceae</taxon>
        <taxon>Mycolicibacterium</taxon>
    </lineage>
</organism>
<dbReference type="PROSITE" id="PS00622">
    <property type="entry name" value="HTH_LUXR_1"/>
    <property type="match status" value="1"/>
</dbReference>
<gene>
    <name evidence="5" type="ORF">CG716_09040</name>
</gene>
<dbReference type="Gene3D" id="3.40.50.300">
    <property type="entry name" value="P-loop containing nucleotide triphosphate hydrolases"/>
    <property type="match status" value="1"/>
</dbReference>
<evidence type="ECO:0000256" key="2">
    <source>
        <dbReference type="ARBA" id="ARBA00023125"/>
    </source>
</evidence>
<dbReference type="EMBL" id="NOZR01000006">
    <property type="protein sequence ID" value="OYN80286.1"/>
    <property type="molecule type" value="Genomic_DNA"/>
</dbReference>
<dbReference type="AlphaFoldDB" id="A0A255DLP8"/>
<name>A0A255DLP8_9MYCO</name>
<dbReference type="RefSeq" id="WP_094478635.1">
    <property type="nucleotide sequence ID" value="NZ_NOZR01000006.1"/>
</dbReference>
<evidence type="ECO:0000313" key="6">
    <source>
        <dbReference type="Proteomes" id="UP000216063"/>
    </source>
</evidence>
<dbReference type="PROSITE" id="PS50043">
    <property type="entry name" value="HTH_LUXR_2"/>
    <property type="match status" value="1"/>
</dbReference>
<dbReference type="SMART" id="SM00421">
    <property type="entry name" value="HTH_LUXR"/>
    <property type="match status" value="1"/>
</dbReference>
<dbReference type="InterPro" id="IPR016032">
    <property type="entry name" value="Sig_transdc_resp-reg_C-effctor"/>
</dbReference>
<dbReference type="GO" id="GO:0003677">
    <property type="term" value="F:DNA binding"/>
    <property type="evidence" value="ECO:0007669"/>
    <property type="project" value="UniProtKB-KW"/>
</dbReference>
<dbReference type="Gene3D" id="1.10.10.10">
    <property type="entry name" value="Winged helix-like DNA-binding domain superfamily/Winged helix DNA-binding domain"/>
    <property type="match status" value="1"/>
</dbReference>
<evidence type="ECO:0000256" key="3">
    <source>
        <dbReference type="ARBA" id="ARBA00023163"/>
    </source>
</evidence>
<dbReference type="CDD" id="cd06170">
    <property type="entry name" value="LuxR_C_like"/>
    <property type="match status" value="1"/>
</dbReference>
<evidence type="ECO:0000313" key="5">
    <source>
        <dbReference type="EMBL" id="OYN80286.1"/>
    </source>
</evidence>
<proteinExistence type="predicted"/>
<protein>
    <submittedName>
        <fullName evidence="5">Helix-turn-helix transcriptional regulator</fullName>
    </submittedName>
</protein>
<keyword evidence="6" id="KW-1185">Reference proteome</keyword>
<dbReference type="InterPro" id="IPR027417">
    <property type="entry name" value="P-loop_NTPase"/>
</dbReference>
<dbReference type="SUPFAM" id="SSF46894">
    <property type="entry name" value="C-terminal effector domain of the bipartite response regulators"/>
    <property type="match status" value="1"/>
</dbReference>
<dbReference type="GO" id="GO:0006355">
    <property type="term" value="P:regulation of DNA-templated transcription"/>
    <property type="evidence" value="ECO:0007669"/>
    <property type="project" value="InterPro"/>
</dbReference>
<dbReference type="Pfam" id="PF00196">
    <property type="entry name" value="GerE"/>
    <property type="match status" value="1"/>
</dbReference>
<accession>A0A255DLP8</accession>
<feature type="domain" description="HTH luxR-type" evidence="4">
    <location>
        <begin position="802"/>
        <end position="867"/>
    </location>
</feature>